<organism evidence="3 4">
    <name type="scientific">Delitschia confertaspora ATCC 74209</name>
    <dbReference type="NCBI Taxonomy" id="1513339"/>
    <lineage>
        <taxon>Eukaryota</taxon>
        <taxon>Fungi</taxon>
        <taxon>Dikarya</taxon>
        <taxon>Ascomycota</taxon>
        <taxon>Pezizomycotina</taxon>
        <taxon>Dothideomycetes</taxon>
        <taxon>Pleosporomycetidae</taxon>
        <taxon>Pleosporales</taxon>
        <taxon>Delitschiaceae</taxon>
        <taxon>Delitschia</taxon>
    </lineage>
</organism>
<dbReference type="PANTHER" id="PTHR35184:SF1">
    <property type="entry name" value="INTEGRAL MEMBRANE PROTEIN"/>
    <property type="match status" value="1"/>
</dbReference>
<dbReference type="AlphaFoldDB" id="A0A9P4JL32"/>
<dbReference type="Pfam" id="PF11309">
    <property type="entry name" value="DUF3112"/>
    <property type="match status" value="1"/>
</dbReference>
<accession>A0A9P4JL32</accession>
<comment type="caution">
    <text evidence="3">The sequence shown here is derived from an EMBL/GenBank/DDBJ whole genome shotgun (WGS) entry which is preliminary data.</text>
</comment>
<feature type="transmembrane region" description="Helical" evidence="1">
    <location>
        <begin position="182"/>
        <end position="204"/>
    </location>
</feature>
<gene>
    <name evidence="3" type="ORF">GQ43DRAFT_473919</name>
</gene>
<proteinExistence type="predicted"/>
<evidence type="ECO:0000256" key="1">
    <source>
        <dbReference type="SAM" id="Phobius"/>
    </source>
</evidence>
<name>A0A9P4JL32_9PLEO</name>
<dbReference type="Proteomes" id="UP000799536">
    <property type="component" value="Unassembled WGS sequence"/>
</dbReference>
<sequence length="324" mass="36128">MVFTENPPGAGMANKGPPYVPSTWAIGGIPKIGIDIPITAAFLFLYICGAATHMTIFQRNKRRGHKFLISVFTFGFCMARIATCTLRIASISLPKNIRLSIAASIFVSAGVLILFLVNLVFAQRIIRAMHPRLGWHPVFSISFKIAYVLIVLTLAIVITAAVQTFYSIRPRTRQIDRDLQLYGATFLAIVSFLPIPMVTLSFLLPRKSVPERFGTGSLPSQAFIVVTGSFFLTLGAWFRCGTAWKRPVPRSQPLPEYYARACFYVFIFVVEVIVVYFYAAMRVDKRFWVPNGAKGPGSYEAGAWAERLEKEEVDGGMTDYGERV</sequence>
<reference evidence="3" key="1">
    <citation type="journal article" date="2020" name="Stud. Mycol.">
        <title>101 Dothideomycetes genomes: a test case for predicting lifestyles and emergence of pathogens.</title>
        <authorList>
            <person name="Haridas S."/>
            <person name="Albert R."/>
            <person name="Binder M."/>
            <person name="Bloem J."/>
            <person name="Labutti K."/>
            <person name="Salamov A."/>
            <person name="Andreopoulos B."/>
            <person name="Baker S."/>
            <person name="Barry K."/>
            <person name="Bills G."/>
            <person name="Bluhm B."/>
            <person name="Cannon C."/>
            <person name="Castanera R."/>
            <person name="Culley D."/>
            <person name="Daum C."/>
            <person name="Ezra D."/>
            <person name="Gonzalez J."/>
            <person name="Henrissat B."/>
            <person name="Kuo A."/>
            <person name="Liang C."/>
            <person name="Lipzen A."/>
            <person name="Lutzoni F."/>
            <person name="Magnuson J."/>
            <person name="Mondo S."/>
            <person name="Nolan M."/>
            <person name="Ohm R."/>
            <person name="Pangilinan J."/>
            <person name="Park H.-J."/>
            <person name="Ramirez L."/>
            <person name="Alfaro M."/>
            <person name="Sun H."/>
            <person name="Tritt A."/>
            <person name="Yoshinaga Y."/>
            <person name="Zwiers L.-H."/>
            <person name="Turgeon B."/>
            <person name="Goodwin S."/>
            <person name="Spatafora J."/>
            <person name="Crous P."/>
            <person name="Grigoriev I."/>
        </authorList>
    </citation>
    <scope>NUCLEOTIDE SEQUENCE</scope>
    <source>
        <strain evidence="3">ATCC 74209</strain>
    </source>
</reference>
<feature type="transmembrane region" description="Helical" evidence="1">
    <location>
        <begin position="141"/>
        <end position="162"/>
    </location>
</feature>
<feature type="transmembrane region" description="Helical" evidence="1">
    <location>
        <begin position="68"/>
        <end position="89"/>
    </location>
</feature>
<feature type="transmembrane region" description="Helical" evidence="1">
    <location>
        <begin position="258"/>
        <end position="279"/>
    </location>
</feature>
<dbReference type="InterPro" id="IPR021460">
    <property type="entry name" value="DUF3112"/>
</dbReference>
<dbReference type="Pfam" id="PF24800">
    <property type="entry name" value="DUF7702"/>
    <property type="match status" value="1"/>
</dbReference>
<dbReference type="EMBL" id="ML994095">
    <property type="protein sequence ID" value="KAF2199129.1"/>
    <property type="molecule type" value="Genomic_DNA"/>
</dbReference>
<evidence type="ECO:0000313" key="3">
    <source>
        <dbReference type="EMBL" id="KAF2199129.1"/>
    </source>
</evidence>
<dbReference type="InterPro" id="IPR056119">
    <property type="entry name" value="DUF7702"/>
</dbReference>
<evidence type="ECO:0000313" key="4">
    <source>
        <dbReference type="Proteomes" id="UP000799536"/>
    </source>
</evidence>
<dbReference type="OrthoDB" id="3357002at2759"/>
<keyword evidence="1" id="KW-0472">Membrane</keyword>
<feature type="domain" description="DUF7702" evidence="2">
    <location>
        <begin position="71"/>
        <end position="210"/>
    </location>
</feature>
<protein>
    <recommendedName>
        <fullName evidence="2">DUF7702 domain-containing protein</fullName>
    </recommendedName>
</protein>
<keyword evidence="1" id="KW-0812">Transmembrane</keyword>
<feature type="transmembrane region" description="Helical" evidence="1">
    <location>
        <begin position="216"/>
        <end position="238"/>
    </location>
</feature>
<keyword evidence="1" id="KW-1133">Transmembrane helix</keyword>
<dbReference type="PANTHER" id="PTHR35184">
    <property type="entry name" value="YALI0C10208P"/>
    <property type="match status" value="1"/>
</dbReference>
<evidence type="ECO:0000259" key="2">
    <source>
        <dbReference type="Pfam" id="PF24800"/>
    </source>
</evidence>
<keyword evidence="4" id="KW-1185">Reference proteome</keyword>
<feature type="transmembrane region" description="Helical" evidence="1">
    <location>
        <begin position="101"/>
        <end position="121"/>
    </location>
</feature>